<sequence>MQRGWGWIADGLRLWRRNPAVLIFASFTYMLTLLVLGSIPLIGQVIAYLLMPVMSLGVLNTCRAVDEGRKVGPDVLFSGFKSNVPQLVAIGGIYLAASIVVLMLTALFDDGMILRIMTGQEELDPEGPLPDLGAGLFAAVALSLPVLAAYWFAPILAGWWKVPAAKAMFFSFYACVQNWRPLLAFGASLLVMLGMLPSFIVNIAGMISPLLSTLLVLVLPLVLIPVTFASFYVNARDVFGIDTHDGPIA</sequence>
<protein>
    <recommendedName>
        <fullName evidence="4">Transmembrane protein</fullName>
    </recommendedName>
</protein>
<evidence type="ECO:0000313" key="2">
    <source>
        <dbReference type="EMBL" id="AUN96473.1"/>
    </source>
</evidence>
<accession>A0A2I6SB42</accession>
<name>A0A2I6SB42_9RHOO</name>
<dbReference type="OrthoDB" id="5298483at2"/>
<dbReference type="KEGG" id="atw:C0099_13015"/>
<reference evidence="2 3" key="1">
    <citation type="submission" date="2018-01" db="EMBL/GenBank/DDBJ databases">
        <authorList>
            <person name="Fu G.-Y."/>
        </authorList>
    </citation>
    <scope>NUCLEOTIDE SEQUENCE [LARGE SCALE GENOMIC DNA]</scope>
    <source>
        <strain evidence="2 3">SY39</strain>
    </source>
</reference>
<dbReference type="EMBL" id="CP025682">
    <property type="protein sequence ID" value="AUN96473.1"/>
    <property type="molecule type" value="Genomic_DNA"/>
</dbReference>
<dbReference type="AlphaFoldDB" id="A0A2I6SB42"/>
<keyword evidence="1" id="KW-0812">Transmembrane</keyword>
<feature type="transmembrane region" description="Helical" evidence="1">
    <location>
        <begin position="129"/>
        <end position="152"/>
    </location>
</feature>
<gene>
    <name evidence="2" type="ORF">C0099_13015</name>
</gene>
<dbReference type="NCBIfam" id="NF041043">
    <property type="entry name" value="BPSS1780_fam"/>
    <property type="match status" value="1"/>
</dbReference>
<dbReference type="InterPro" id="IPR047798">
    <property type="entry name" value="BPSS1780-like"/>
</dbReference>
<keyword evidence="1" id="KW-0472">Membrane</keyword>
<evidence type="ECO:0000256" key="1">
    <source>
        <dbReference type="SAM" id="Phobius"/>
    </source>
</evidence>
<keyword evidence="3" id="KW-1185">Reference proteome</keyword>
<feature type="transmembrane region" description="Helical" evidence="1">
    <location>
        <begin position="183"/>
        <end position="204"/>
    </location>
</feature>
<organism evidence="2 3">
    <name type="scientific">Pseudazoarcus pumilus</name>
    <dbReference type="NCBI Taxonomy" id="2067960"/>
    <lineage>
        <taxon>Bacteria</taxon>
        <taxon>Pseudomonadati</taxon>
        <taxon>Pseudomonadota</taxon>
        <taxon>Betaproteobacteria</taxon>
        <taxon>Rhodocyclales</taxon>
        <taxon>Zoogloeaceae</taxon>
        <taxon>Pseudazoarcus</taxon>
    </lineage>
</organism>
<feature type="transmembrane region" description="Helical" evidence="1">
    <location>
        <begin position="210"/>
        <end position="233"/>
    </location>
</feature>
<feature type="transmembrane region" description="Helical" evidence="1">
    <location>
        <begin position="21"/>
        <end position="50"/>
    </location>
</feature>
<evidence type="ECO:0000313" key="3">
    <source>
        <dbReference type="Proteomes" id="UP000242205"/>
    </source>
</evidence>
<keyword evidence="1" id="KW-1133">Transmembrane helix</keyword>
<proteinExistence type="predicted"/>
<dbReference type="Proteomes" id="UP000242205">
    <property type="component" value="Chromosome"/>
</dbReference>
<feature type="transmembrane region" description="Helical" evidence="1">
    <location>
        <begin position="87"/>
        <end position="108"/>
    </location>
</feature>
<evidence type="ECO:0008006" key="4">
    <source>
        <dbReference type="Google" id="ProtNLM"/>
    </source>
</evidence>